<feature type="transmembrane region" description="Helical" evidence="8">
    <location>
        <begin position="233"/>
        <end position="252"/>
    </location>
</feature>
<keyword evidence="4 11" id="KW-0808">Transferase</keyword>
<dbReference type="Pfam" id="PF24878">
    <property type="entry name" value="YkcB_C"/>
    <property type="match status" value="1"/>
</dbReference>
<feature type="transmembrane region" description="Helical" evidence="8">
    <location>
        <begin position="190"/>
        <end position="221"/>
    </location>
</feature>
<gene>
    <name evidence="11" type="ORF">MAGR_29620</name>
</gene>
<evidence type="ECO:0000313" key="12">
    <source>
        <dbReference type="Proteomes" id="UP000465302"/>
    </source>
</evidence>
<proteinExistence type="predicted"/>
<comment type="caution">
    <text evidence="11">The sequence shown here is derived from an EMBL/GenBank/DDBJ whole genome shotgun (WGS) entry which is preliminary data.</text>
</comment>
<evidence type="ECO:0000256" key="2">
    <source>
        <dbReference type="ARBA" id="ARBA00022475"/>
    </source>
</evidence>
<evidence type="ECO:0000259" key="10">
    <source>
        <dbReference type="Pfam" id="PF24878"/>
    </source>
</evidence>
<feature type="domain" description="Glycosyltransferase RgtA/B/C/D-like" evidence="9">
    <location>
        <begin position="91"/>
        <end position="246"/>
    </location>
</feature>
<dbReference type="AlphaFoldDB" id="A0A7I9W1E1"/>
<evidence type="ECO:0000256" key="8">
    <source>
        <dbReference type="SAM" id="Phobius"/>
    </source>
</evidence>
<dbReference type="GO" id="GO:0009103">
    <property type="term" value="P:lipopolysaccharide biosynthetic process"/>
    <property type="evidence" value="ECO:0007669"/>
    <property type="project" value="UniProtKB-ARBA"/>
</dbReference>
<dbReference type="GO" id="GO:0005886">
    <property type="term" value="C:plasma membrane"/>
    <property type="evidence" value="ECO:0007669"/>
    <property type="project" value="UniProtKB-SubCell"/>
</dbReference>
<name>A0A7I9W1E1_MYCAG</name>
<dbReference type="PANTHER" id="PTHR33908">
    <property type="entry name" value="MANNOSYLTRANSFERASE YKCB-RELATED"/>
    <property type="match status" value="1"/>
</dbReference>
<feature type="transmembrane region" description="Helical" evidence="8">
    <location>
        <begin position="427"/>
        <end position="445"/>
    </location>
</feature>
<feature type="transmembrane region" description="Helical" evidence="8">
    <location>
        <begin position="457"/>
        <end position="475"/>
    </location>
</feature>
<evidence type="ECO:0000256" key="5">
    <source>
        <dbReference type="ARBA" id="ARBA00022692"/>
    </source>
</evidence>
<dbReference type="GO" id="GO:0016763">
    <property type="term" value="F:pentosyltransferase activity"/>
    <property type="evidence" value="ECO:0007669"/>
    <property type="project" value="TreeGrafter"/>
</dbReference>
<feature type="transmembrane region" description="Helical" evidence="8">
    <location>
        <begin position="403"/>
        <end position="421"/>
    </location>
</feature>
<accession>A0A7I9W1E1</accession>
<protein>
    <submittedName>
        <fullName evidence="11">Glycosyl transferase</fullName>
    </submittedName>
</protein>
<reference evidence="11 12" key="1">
    <citation type="journal article" date="2019" name="Emerg. Microbes Infect.">
        <title>Comprehensive subspecies identification of 175 nontuberculous mycobacteria species based on 7547 genomic profiles.</title>
        <authorList>
            <person name="Matsumoto Y."/>
            <person name="Kinjo T."/>
            <person name="Motooka D."/>
            <person name="Nabeya D."/>
            <person name="Jung N."/>
            <person name="Uechi K."/>
            <person name="Horii T."/>
            <person name="Iida T."/>
            <person name="Fujita J."/>
            <person name="Nakamura S."/>
        </authorList>
    </citation>
    <scope>NUCLEOTIDE SEQUENCE [LARGE SCALE GENOMIC DNA]</scope>
    <source>
        <strain evidence="11 12">JCM 6377</strain>
    </source>
</reference>
<feature type="transmembrane region" description="Helical" evidence="8">
    <location>
        <begin position="344"/>
        <end position="363"/>
    </location>
</feature>
<keyword evidence="3" id="KW-0328">Glycosyltransferase</keyword>
<dbReference type="GO" id="GO:0010041">
    <property type="term" value="P:response to iron(III) ion"/>
    <property type="evidence" value="ECO:0007669"/>
    <property type="project" value="TreeGrafter"/>
</dbReference>
<comment type="subcellular location">
    <subcellularLocation>
        <location evidence="1">Cell membrane</location>
        <topology evidence="1">Multi-pass membrane protein</topology>
    </subcellularLocation>
</comment>
<evidence type="ECO:0000256" key="1">
    <source>
        <dbReference type="ARBA" id="ARBA00004651"/>
    </source>
</evidence>
<dbReference type="Pfam" id="PF13231">
    <property type="entry name" value="PMT_2"/>
    <property type="match status" value="1"/>
</dbReference>
<dbReference type="InterPro" id="IPR050297">
    <property type="entry name" value="LipidA_mod_glycosyltrf_83"/>
</dbReference>
<organism evidence="11 12">
    <name type="scientific">Mycolicibacterium agri</name>
    <name type="common">Mycobacterium agri</name>
    <dbReference type="NCBI Taxonomy" id="36811"/>
    <lineage>
        <taxon>Bacteria</taxon>
        <taxon>Bacillati</taxon>
        <taxon>Actinomycetota</taxon>
        <taxon>Actinomycetes</taxon>
        <taxon>Mycobacteriales</taxon>
        <taxon>Mycobacteriaceae</taxon>
        <taxon>Mycolicibacterium</taxon>
    </lineage>
</organism>
<keyword evidence="2" id="KW-1003">Cell membrane</keyword>
<evidence type="ECO:0000259" key="9">
    <source>
        <dbReference type="Pfam" id="PF13231"/>
    </source>
</evidence>
<evidence type="ECO:0000313" key="11">
    <source>
        <dbReference type="EMBL" id="GFG51521.1"/>
    </source>
</evidence>
<keyword evidence="7 8" id="KW-0472">Membrane</keyword>
<feature type="transmembrane region" description="Helical" evidence="8">
    <location>
        <begin position="369"/>
        <end position="391"/>
    </location>
</feature>
<evidence type="ECO:0000256" key="6">
    <source>
        <dbReference type="ARBA" id="ARBA00022989"/>
    </source>
</evidence>
<feature type="transmembrane region" description="Helical" evidence="8">
    <location>
        <begin position="112"/>
        <end position="133"/>
    </location>
</feature>
<dbReference type="Proteomes" id="UP000465302">
    <property type="component" value="Unassembled WGS sequence"/>
</dbReference>
<dbReference type="InterPro" id="IPR038731">
    <property type="entry name" value="RgtA/B/C-like"/>
</dbReference>
<sequence length="628" mass="65414">MTPLLEAELSPREGRDASIEQKSASGMRFDGWPHRAALGALLVSTAVLYLWDLSASGWANGFYSAAAQAGASNWTAMLFGSSDAANAITVDKTPAALWIMDVSVRIFGLNPWSILVPQALEGVAAVAVLYAAVRRVSGPAAALLAGAVMALTPVAALMFRFNNPDALLVLLLVIAAYCTQRACEKDSSRWWLVGAGVAVGFGFLAKMMQAFLVLPGFVAAYAVAGHRPLRRRLLDIAVFAVAMVVSAGWYLLLVEVWPSDSRPYIGGSQHNSILELTLGYNGIGRLTGDEPGGLGNMNFDVGWARLFGHAMGADIAWLLPAAVICLAAIAVSTRRAPRTDTTRAASIIWGGWLLVTAVVFSLMNGIVHPYYTVALAPAIGAVVGIGSTLLWRHRFCPPAATALAGIVLVTAVLACVLLSRADGWLPWLRAVVAVGGVAAATLLLVSGQLGATSARAVAALAVVVSLAAPAAYAVATAATPHTGAIPSVGPARHRFSPMGPGGLLNASTPGPGLTATLAADADDYTWVAAALGSNNAAGYQLATGAPVMAVGGFNGTDPSPTLAEFQRYVADNDIHYFIRGRLTFGRWGAASSGSREATAIADWVETHFTPMTIDRAIIYDLTRGPKNS</sequence>
<dbReference type="InterPro" id="IPR056785">
    <property type="entry name" value="YkcA/B-like_C"/>
</dbReference>
<feature type="transmembrane region" description="Helical" evidence="8">
    <location>
        <begin position="315"/>
        <end position="332"/>
    </location>
</feature>
<dbReference type="EMBL" id="BLKS01000001">
    <property type="protein sequence ID" value="GFG51521.1"/>
    <property type="molecule type" value="Genomic_DNA"/>
</dbReference>
<keyword evidence="6 8" id="KW-1133">Transmembrane helix</keyword>
<evidence type="ECO:0000256" key="3">
    <source>
        <dbReference type="ARBA" id="ARBA00022676"/>
    </source>
</evidence>
<dbReference type="PANTHER" id="PTHR33908:SF3">
    <property type="entry name" value="UNDECAPRENYL PHOSPHATE-ALPHA-4-AMINO-4-DEOXY-L-ARABINOSE ARABINOSYL TRANSFERASE"/>
    <property type="match status" value="1"/>
</dbReference>
<evidence type="ECO:0000256" key="7">
    <source>
        <dbReference type="ARBA" id="ARBA00023136"/>
    </source>
</evidence>
<feature type="domain" description="Putative mannosyltransferase YkcA/B-like C-terminal" evidence="10">
    <location>
        <begin position="513"/>
        <end position="607"/>
    </location>
</feature>
<feature type="transmembrane region" description="Helical" evidence="8">
    <location>
        <begin position="140"/>
        <end position="161"/>
    </location>
</feature>
<evidence type="ECO:0000256" key="4">
    <source>
        <dbReference type="ARBA" id="ARBA00022679"/>
    </source>
</evidence>
<keyword evidence="5 8" id="KW-0812">Transmembrane</keyword>